<keyword evidence="1 2" id="KW-0129">CBS domain</keyword>
<sequence>MLVREIMSKKVTCISPECTTSQILKIFRKYKISGAPVVGKSGKLLGIVSEKDVLFKLFLSEEEFYNNVDYYFSKTNREEDLDVIRNLKAKNIMSRDVVSIGPDEHVLTACSKLLMHHVRRLPVVENKKLVGMVTTNDVFLNYLQYILGEKG</sequence>
<evidence type="ECO:0000259" key="3">
    <source>
        <dbReference type="PROSITE" id="PS51371"/>
    </source>
</evidence>
<dbReference type="Proteomes" id="UP000034246">
    <property type="component" value="Unassembled WGS sequence"/>
</dbReference>
<dbReference type="PANTHER" id="PTHR43080:SF2">
    <property type="entry name" value="CBS DOMAIN-CONTAINING PROTEIN"/>
    <property type="match status" value="1"/>
</dbReference>
<reference evidence="4 5" key="1">
    <citation type="journal article" date="2015" name="Nature">
        <title>rRNA introns, odd ribosomes, and small enigmatic genomes across a large radiation of phyla.</title>
        <authorList>
            <person name="Brown C.T."/>
            <person name="Hug L.A."/>
            <person name="Thomas B.C."/>
            <person name="Sharon I."/>
            <person name="Castelle C.J."/>
            <person name="Singh A."/>
            <person name="Wilkins M.J."/>
            <person name="Williams K.H."/>
            <person name="Banfield J.F."/>
        </authorList>
    </citation>
    <scope>NUCLEOTIDE SEQUENCE [LARGE SCALE GENOMIC DNA]</scope>
</reference>
<dbReference type="InterPro" id="IPR000644">
    <property type="entry name" value="CBS_dom"/>
</dbReference>
<accession>A0A0G0QLU2</accession>
<dbReference type="InterPro" id="IPR051257">
    <property type="entry name" value="Diverse_CBS-Domain"/>
</dbReference>
<proteinExistence type="predicted"/>
<dbReference type="AlphaFoldDB" id="A0A0G0QLU2"/>
<gene>
    <name evidence="4" type="ORF">UT39_C0008G0003</name>
</gene>
<name>A0A0G0QLU2_9BACT</name>
<dbReference type="Gene3D" id="3.10.580.10">
    <property type="entry name" value="CBS-domain"/>
    <property type="match status" value="1"/>
</dbReference>
<dbReference type="Pfam" id="PF00571">
    <property type="entry name" value="CBS"/>
    <property type="match status" value="2"/>
</dbReference>
<dbReference type="InterPro" id="IPR046342">
    <property type="entry name" value="CBS_dom_sf"/>
</dbReference>
<evidence type="ECO:0000313" key="4">
    <source>
        <dbReference type="EMBL" id="KKR11370.1"/>
    </source>
</evidence>
<evidence type="ECO:0000256" key="2">
    <source>
        <dbReference type="PROSITE-ProRule" id="PRU00703"/>
    </source>
</evidence>
<dbReference type="SUPFAM" id="SSF54631">
    <property type="entry name" value="CBS-domain pair"/>
    <property type="match status" value="1"/>
</dbReference>
<feature type="domain" description="CBS" evidence="3">
    <location>
        <begin position="93"/>
        <end position="149"/>
    </location>
</feature>
<dbReference type="EMBL" id="LBWP01000008">
    <property type="protein sequence ID" value="KKR11370.1"/>
    <property type="molecule type" value="Genomic_DNA"/>
</dbReference>
<organism evidence="4 5">
    <name type="scientific">Candidatus Woesebacteria bacterium GW2011_GWA1_39_21</name>
    <dbReference type="NCBI Taxonomy" id="1618550"/>
    <lineage>
        <taxon>Bacteria</taxon>
        <taxon>Candidatus Woeseibacteriota</taxon>
    </lineage>
</organism>
<comment type="caution">
    <text evidence="4">The sequence shown here is derived from an EMBL/GenBank/DDBJ whole genome shotgun (WGS) entry which is preliminary data.</text>
</comment>
<evidence type="ECO:0000313" key="5">
    <source>
        <dbReference type="Proteomes" id="UP000034246"/>
    </source>
</evidence>
<dbReference type="SMART" id="SM00116">
    <property type="entry name" value="CBS"/>
    <property type="match status" value="2"/>
</dbReference>
<protein>
    <recommendedName>
        <fullName evidence="3">CBS domain-containing protein</fullName>
    </recommendedName>
</protein>
<dbReference type="PROSITE" id="PS51371">
    <property type="entry name" value="CBS"/>
    <property type="match status" value="2"/>
</dbReference>
<dbReference type="STRING" id="1618550.UT39_C0008G0003"/>
<evidence type="ECO:0000256" key="1">
    <source>
        <dbReference type="ARBA" id="ARBA00023122"/>
    </source>
</evidence>
<dbReference type="CDD" id="cd04586">
    <property type="entry name" value="CBS_pair_BON_assoc"/>
    <property type="match status" value="1"/>
</dbReference>
<feature type="domain" description="CBS" evidence="3">
    <location>
        <begin position="7"/>
        <end position="64"/>
    </location>
</feature>
<dbReference type="PANTHER" id="PTHR43080">
    <property type="entry name" value="CBS DOMAIN-CONTAINING PROTEIN CBSX3, MITOCHONDRIAL"/>
    <property type="match status" value="1"/>
</dbReference>